<proteinExistence type="predicted"/>
<dbReference type="Pfam" id="PF13374">
    <property type="entry name" value="TPR_10"/>
    <property type="match status" value="1"/>
</dbReference>
<comment type="caution">
    <text evidence="1">The sequence shown here is derived from an EMBL/GenBank/DDBJ whole genome shotgun (WGS) entry which is preliminary data.</text>
</comment>
<keyword evidence="2" id="KW-1185">Reference proteome</keyword>
<accession>A0ABQ9PGV9</accession>
<dbReference type="Proteomes" id="UP001169217">
    <property type="component" value="Unassembled WGS sequence"/>
</dbReference>
<dbReference type="InterPro" id="IPR053137">
    <property type="entry name" value="NLR-like"/>
</dbReference>
<dbReference type="PANTHER" id="PTHR46082">
    <property type="entry name" value="ATP/GTP-BINDING PROTEIN-RELATED"/>
    <property type="match status" value="1"/>
</dbReference>
<gene>
    <name evidence="1" type="ORF">CLIM01_13482</name>
</gene>
<dbReference type="InterPro" id="IPR011990">
    <property type="entry name" value="TPR-like_helical_dom_sf"/>
</dbReference>
<evidence type="ECO:0008006" key="3">
    <source>
        <dbReference type="Google" id="ProtNLM"/>
    </source>
</evidence>
<dbReference type="SUPFAM" id="SSF48452">
    <property type="entry name" value="TPR-like"/>
    <property type="match status" value="3"/>
</dbReference>
<evidence type="ECO:0000313" key="2">
    <source>
        <dbReference type="Proteomes" id="UP001169217"/>
    </source>
</evidence>
<name>A0ABQ9PGV9_9PEZI</name>
<evidence type="ECO:0000313" key="1">
    <source>
        <dbReference type="EMBL" id="KAK0369165.1"/>
    </source>
</evidence>
<organism evidence="1 2">
    <name type="scientific">Colletotrichum limetticola</name>
    <dbReference type="NCBI Taxonomy" id="1209924"/>
    <lineage>
        <taxon>Eukaryota</taxon>
        <taxon>Fungi</taxon>
        <taxon>Dikarya</taxon>
        <taxon>Ascomycota</taxon>
        <taxon>Pezizomycotina</taxon>
        <taxon>Sordariomycetes</taxon>
        <taxon>Hypocreomycetidae</taxon>
        <taxon>Glomerellales</taxon>
        <taxon>Glomerellaceae</taxon>
        <taxon>Colletotrichum</taxon>
        <taxon>Colletotrichum acutatum species complex</taxon>
    </lineage>
</organism>
<dbReference type="PANTHER" id="PTHR46082:SF11">
    <property type="entry name" value="AAA+ ATPASE DOMAIN-CONTAINING PROTEIN-RELATED"/>
    <property type="match status" value="1"/>
</dbReference>
<dbReference type="EMBL" id="JARUPT010000696">
    <property type="protein sequence ID" value="KAK0369165.1"/>
    <property type="molecule type" value="Genomic_DNA"/>
</dbReference>
<dbReference type="Gene3D" id="1.25.40.10">
    <property type="entry name" value="Tetratricopeptide repeat domain"/>
    <property type="match status" value="2"/>
</dbReference>
<protein>
    <recommendedName>
        <fullName evidence="3">Kinesin light chain</fullName>
    </recommendedName>
</protein>
<dbReference type="Pfam" id="PF13424">
    <property type="entry name" value="TPR_12"/>
    <property type="match status" value="2"/>
</dbReference>
<reference evidence="1" key="1">
    <citation type="submission" date="2023-04" db="EMBL/GenBank/DDBJ databases">
        <title>Colletotrichum limetticola genome sequence.</title>
        <authorList>
            <person name="Baroncelli R."/>
        </authorList>
    </citation>
    <scope>NUCLEOTIDE SEQUENCE</scope>
    <source>
        <strain evidence="1">KLA-Anderson</strain>
    </source>
</reference>
<sequence>MVCCKPSNSHGQSGPAHIVHSRPYNILGGLEPFRCSFGDYAQSERLLSELHGKDLVEDDPLRLTCITRLAITYKQQCRYQEAEAMMKQVVEVRARTLEDGDADLLQSKTNLASVFVDQRRFDEAEAILEEVRTAKIRALGSNHRGALRSTAELADVYLRQGLWNRAEQLLSSVAAISKRELGNDDEETLSIERLWTYALGMLGRHEEAERVLLRLVNSRMQSVGQEHPETLACMWTLANTYCKQRRTPRDLDQQIFPSPCQECEEARQLASEIFCRAPKVLGEKHGIVIYGVAELAATLLEAEQFEQAEKWLKLALDVRQEALGPDHPDAIVLTYHLAMAFVGQGRAEEAAHFMDKATDGALRRPGGRHPATLACHFNPGVTRRLLGGGDEAEAIWARILPDMEQILGPQHVRLAVDSTDNTGVVDEYVDWQALIDNEAVPYGSVHRSRAVREDNPCGFSAPRTAISRRLVGSADISPAFGGGYDDVADTVSDNEKGKILATTPT</sequence>